<evidence type="ECO:0000313" key="2">
    <source>
        <dbReference type="Proteomes" id="UP001172054"/>
    </source>
</evidence>
<dbReference type="EMBL" id="JAUJWW010000001">
    <property type="protein sequence ID" value="MDN7226488.1"/>
    <property type="molecule type" value="Genomic_DNA"/>
</dbReference>
<protein>
    <submittedName>
        <fullName evidence="1">M20/M25/M40 family metallo-hydrolase</fullName>
    </submittedName>
</protein>
<dbReference type="InterPro" id="IPR012166">
    <property type="entry name" value="Uncharacterised_RocB"/>
</dbReference>
<dbReference type="PIRSF" id="PIRSF010386">
    <property type="entry name" value="RocB"/>
    <property type="match status" value="1"/>
</dbReference>
<accession>A0ABT8MNL0</accession>
<gene>
    <name evidence="1" type="ORF">QWY15_04185</name>
</gene>
<evidence type="ECO:0000313" key="1">
    <source>
        <dbReference type="EMBL" id="MDN7226488.1"/>
    </source>
</evidence>
<dbReference type="Proteomes" id="UP001172054">
    <property type="component" value="Unassembled WGS sequence"/>
</dbReference>
<dbReference type="RefSeq" id="WP_300981711.1">
    <property type="nucleotide sequence ID" value="NZ_CP129238.1"/>
</dbReference>
<dbReference type="PANTHER" id="PTHR43808:SF27">
    <property type="entry name" value="PROTEIN ROCB"/>
    <property type="match status" value="1"/>
</dbReference>
<dbReference type="InterPro" id="IPR050072">
    <property type="entry name" value="Peptidase_M20A"/>
</dbReference>
<keyword evidence="2" id="KW-1185">Reference proteome</keyword>
<dbReference type="Pfam" id="PF01546">
    <property type="entry name" value="Peptidase_M20"/>
    <property type="match status" value="1"/>
</dbReference>
<organism evidence="1 2">
    <name type="scientific">Planococcus liqunii</name>
    <dbReference type="NCBI Taxonomy" id="3058394"/>
    <lineage>
        <taxon>Bacteria</taxon>
        <taxon>Bacillati</taxon>
        <taxon>Bacillota</taxon>
        <taxon>Bacilli</taxon>
        <taxon>Bacillales</taxon>
        <taxon>Caryophanaceae</taxon>
        <taxon>Planococcus</taxon>
    </lineage>
</organism>
<reference evidence="1 2" key="1">
    <citation type="submission" date="2023-06" db="EMBL/GenBank/DDBJ databases">
        <title>Novel species in genus Planococcus.</title>
        <authorList>
            <person name="Ning S."/>
        </authorList>
    </citation>
    <scope>NUCLEOTIDE SEQUENCE [LARGE SCALE GENOMIC DNA]</scope>
    <source>
        <strain evidence="1 2">N064</strain>
    </source>
</reference>
<name>A0ABT8MNL0_9BACL</name>
<dbReference type="SUPFAM" id="SSF53187">
    <property type="entry name" value="Zn-dependent exopeptidases"/>
    <property type="match status" value="1"/>
</dbReference>
<dbReference type="PANTHER" id="PTHR43808">
    <property type="entry name" value="ACETYLORNITHINE DEACETYLASE"/>
    <property type="match status" value="1"/>
</dbReference>
<dbReference type="Gene3D" id="3.40.630.10">
    <property type="entry name" value="Zn peptidases"/>
    <property type="match status" value="1"/>
</dbReference>
<proteinExistence type="predicted"/>
<dbReference type="InterPro" id="IPR002933">
    <property type="entry name" value="Peptidase_M20"/>
</dbReference>
<comment type="caution">
    <text evidence="1">The sequence shown here is derived from an EMBL/GenBank/DDBJ whole genome shotgun (WGS) entry which is preliminary data.</text>
</comment>
<sequence length="539" mass="61752">MTIYWGTPEKLQELLIELVSWKSMTLTEGEVQFAYKLKEKLEMLPYFQQYPERLSLSAVNWGRENLTALYKHPEATDTIVLISHYDTVHTSEYGDLEPLACSPLELAEAFKGVQDELDPEAQADLQSGEYLFGRGTMDMKAGLALHMALIEKAAAEEWPINLLLVTVADEEVNSAGMRYGVSKLLDLEREFGLEYILFLNGEPVFAQYPGDMAHYIYTGSIGKIMPSALFYGKETHVGEPLSGITSSYISTYLTHRMEWNTSFRETVYGETTPLPVTLMQRDMKLEYSAQTPYRTSAMYNVFLMEKTAEEVFDQFEKVAIEAMEHCTRDYLAMCERENIEPLGEIRVLRFEELMKYAINKFGIDYVNGALYDTMMHPEWDVRDKSMRIVDILLINCQELTPATVLLYAPPYYPAVNSSENELVKRCLEQVTANAEDKFGLKLQQIHYFNGISDLSYVNYTDQNGGWMTYEKNTPVYGDQYSIPFQAMKHLKAPVFNVGPFGKDAHKRTERLHIKNTFEEMPILLEEMILSIAVKSAINE</sequence>